<reference evidence="2" key="1">
    <citation type="journal article" date="2011" name="Proc. Natl. Acad. Sci. U.S.A.">
        <title>Obligate biotrophy features unraveled by the genomic analysis of rust fungi.</title>
        <authorList>
            <person name="Duplessis S."/>
            <person name="Cuomo C.A."/>
            <person name="Lin Y.-C."/>
            <person name="Aerts A."/>
            <person name="Tisserant E."/>
            <person name="Veneault-Fourrey C."/>
            <person name="Joly D.L."/>
            <person name="Hacquard S."/>
            <person name="Amselem J."/>
            <person name="Cantarel B.L."/>
            <person name="Chiu R."/>
            <person name="Coutinho P.M."/>
            <person name="Feau N."/>
            <person name="Field M."/>
            <person name="Frey P."/>
            <person name="Gelhaye E."/>
            <person name="Goldberg J."/>
            <person name="Grabherr M.G."/>
            <person name="Kodira C.D."/>
            <person name="Kohler A."/>
            <person name="Kuees U."/>
            <person name="Lindquist E.A."/>
            <person name="Lucas S.M."/>
            <person name="Mago R."/>
            <person name="Mauceli E."/>
            <person name="Morin E."/>
            <person name="Murat C."/>
            <person name="Pangilinan J.L."/>
            <person name="Park R."/>
            <person name="Pearson M."/>
            <person name="Quesneville H."/>
            <person name="Rouhier N."/>
            <person name="Sakthikumar S."/>
            <person name="Salamov A.A."/>
            <person name="Schmutz J."/>
            <person name="Selles B."/>
            <person name="Shapiro H."/>
            <person name="Tanguay P."/>
            <person name="Tuskan G.A."/>
            <person name="Henrissat B."/>
            <person name="Van de Peer Y."/>
            <person name="Rouze P."/>
            <person name="Ellis J.G."/>
            <person name="Dodds P.N."/>
            <person name="Schein J.E."/>
            <person name="Zhong S."/>
            <person name="Hamelin R.C."/>
            <person name="Grigoriev I.V."/>
            <person name="Szabo L.J."/>
            <person name="Martin F."/>
        </authorList>
    </citation>
    <scope>NUCLEOTIDE SEQUENCE [LARGE SCALE GENOMIC DNA]</scope>
    <source>
        <strain evidence="2">98AG31 / pathotype 3-4-7</strain>
    </source>
</reference>
<dbReference type="GeneID" id="18932416"/>
<organism evidence="2">
    <name type="scientific">Melampsora larici-populina (strain 98AG31 / pathotype 3-4-7)</name>
    <name type="common">Poplar leaf rust fungus</name>
    <dbReference type="NCBI Taxonomy" id="747676"/>
    <lineage>
        <taxon>Eukaryota</taxon>
        <taxon>Fungi</taxon>
        <taxon>Dikarya</taxon>
        <taxon>Basidiomycota</taxon>
        <taxon>Pucciniomycotina</taxon>
        <taxon>Pucciniomycetes</taxon>
        <taxon>Pucciniales</taxon>
        <taxon>Melampsoraceae</taxon>
        <taxon>Melampsora</taxon>
    </lineage>
</organism>
<protein>
    <submittedName>
        <fullName evidence="1">Uncharacterized protein</fullName>
    </submittedName>
</protein>
<dbReference type="Proteomes" id="UP000001072">
    <property type="component" value="Unassembled WGS sequence"/>
</dbReference>
<dbReference type="VEuPathDB" id="FungiDB:MELLADRAFT_73549"/>
<sequence>MSRMHPVQFAIVAISTHLSDHCFQFITTTPGLWEWAEHDLSTSATRESTTSRMQAFVTGRSVAGLARPKRPKGSTVEVDKLKVHLNNIIRKATNKPQEMWKWSNCETRLADEGFNLKYEPSDSAYKLWITKPNCSLTEEKARRLNLDLISHPVSLIPIENFVPKYQSGQNKKRKIDSEFEKEQDIQDILENDISSNA</sequence>
<evidence type="ECO:0000313" key="1">
    <source>
        <dbReference type="EMBL" id="EGF98642.1"/>
    </source>
</evidence>
<proteinExistence type="predicted"/>
<evidence type="ECO:0000313" key="2">
    <source>
        <dbReference type="Proteomes" id="UP000001072"/>
    </source>
</evidence>
<keyword evidence="2" id="KW-1185">Reference proteome</keyword>
<dbReference type="InParanoid" id="F4S9I1"/>
<dbReference type="RefSeq" id="XP_007418051.1">
    <property type="nucleotide sequence ID" value="XM_007417989.1"/>
</dbReference>
<dbReference type="HOGENOM" id="CLU_1349221_0_0_1"/>
<gene>
    <name evidence="1" type="ORF">MELLADRAFT_73549</name>
</gene>
<dbReference type="EMBL" id="GL883171">
    <property type="protein sequence ID" value="EGF98642.1"/>
    <property type="molecule type" value="Genomic_DNA"/>
</dbReference>
<dbReference type="OrthoDB" id="10651419at2759"/>
<name>F4S9I1_MELLP</name>
<accession>F4S9I1</accession>
<dbReference type="KEGG" id="mlr:MELLADRAFT_73549"/>
<dbReference type="AlphaFoldDB" id="F4S9I1"/>